<dbReference type="SUPFAM" id="SSF53850">
    <property type="entry name" value="Periplasmic binding protein-like II"/>
    <property type="match status" value="1"/>
</dbReference>
<evidence type="ECO:0000313" key="4">
    <source>
        <dbReference type="Proteomes" id="UP000809621"/>
    </source>
</evidence>
<dbReference type="InterPro" id="IPR003607">
    <property type="entry name" value="HD/PDEase_dom"/>
</dbReference>
<feature type="transmembrane region" description="Helical" evidence="1">
    <location>
        <begin position="573"/>
        <end position="594"/>
    </location>
</feature>
<dbReference type="CDD" id="cd00077">
    <property type="entry name" value="HDc"/>
    <property type="match status" value="1"/>
</dbReference>
<proteinExistence type="predicted"/>
<feature type="domain" description="HD-GYP" evidence="2">
    <location>
        <begin position="819"/>
        <end position="1026"/>
    </location>
</feature>
<organism evidence="3 4">
    <name type="scientific">Vibrio ulleungensis</name>
    <dbReference type="NCBI Taxonomy" id="2807619"/>
    <lineage>
        <taxon>Bacteria</taxon>
        <taxon>Pseudomonadati</taxon>
        <taxon>Pseudomonadota</taxon>
        <taxon>Gammaproteobacteria</taxon>
        <taxon>Vibrionales</taxon>
        <taxon>Vibrionaceae</taxon>
        <taxon>Vibrio</taxon>
    </lineage>
</organism>
<dbReference type="Proteomes" id="UP000809621">
    <property type="component" value="Unassembled WGS sequence"/>
</dbReference>
<accession>A0ABS2HI03</accession>
<dbReference type="Gene3D" id="1.10.3210.10">
    <property type="entry name" value="Hypothetical protein af1432"/>
    <property type="match status" value="2"/>
</dbReference>
<keyword evidence="1" id="KW-1133">Transmembrane helix</keyword>
<evidence type="ECO:0000256" key="1">
    <source>
        <dbReference type="SAM" id="Phobius"/>
    </source>
</evidence>
<dbReference type="Pfam" id="PF00497">
    <property type="entry name" value="SBP_bac_3"/>
    <property type="match status" value="1"/>
</dbReference>
<feature type="transmembrane region" description="Helical" evidence="1">
    <location>
        <begin position="539"/>
        <end position="561"/>
    </location>
</feature>
<gene>
    <name evidence="3" type="ORF">JQC93_09540</name>
</gene>
<keyword evidence="1" id="KW-0812">Transmembrane</keyword>
<evidence type="ECO:0000313" key="3">
    <source>
        <dbReference type="EMBL" id="MBM7036649.1"/>
    </source>
</evidence>
<dbReference type="PANTHER" id="PTHR43155:SF2">
    <property type="entry name" value="CYCLIC DI-GMP PHOSPHODIESTERASE PA4108"/>
    <property type="match status" value="1"/>
</dbReference>
<dbReference type="InterPro" id="IPR037522">
    <property type="entry name" value="HD_GYP_dom"/>
</dbReference>
<comment type="caution">
    <text evidence="3">The sequence shown here is derived from an EMBL/GenBank/DDBJ whole genome shotgun (WGS) entry which is preliminary data.</text>
</comment>
<dbReference type="CDD" id="cd01007">
    <property type="entry name" value="PBP2_BvgS_HisK_like"/>
    <property type="match status" value="1"/>
</dbReference>
<name>A0ABS2HI03_9VIBR</name>
<keyword evidence="4" id="KW-1185">Reference proteome</keyword>
<dbReference type="SMART" id="SM00062">
    <property type="entry name" value="PBPb"/>
    <property type="match status" value="1"/>
</dbReference>
<dbReference type="SUPFAM" id="SSF109604">
    <property type="entry name" value="HD-domain/PDEase-like"/>
    <property type="match status" value="2"/>
</dbReference>
<protein>
    <submittedName>
        <fullName evidence="3">Transporter substrate-binding domain-containing protein</fullName>
    </submittedName>
</protein>
<dbReference type="PROSITE" id="PS51832">
    <property type="entry name" value="HD_GYP"/>
    <property type="match status" value="1"/>
</dbReference>
<reference evidence="3 4" key="1">
    <citation type="submission" date="2021-02" db="EMBL/GenBank/DDBJ databases">
        <authorList>
            <person name="Park J.-S."/>
        </authorList>
    </citation>
    <scope>NUCLEOTIDE SEQUENCE [LARGE SCALE GENOMIC DNA]</scope>
    <source>
        <strain evidence="3 4">188UL20-2</strain>
    </source>
</reference>
<dbReference type="InterPro" id="IPR001638">
    <property type="entry name" value="Solute-binding_3/MltF_N"/>
</dbReference>
<sequence length="1041" mass="118616">MFVIATILTATLAIFLQYYFTKELAKEHTLSRYANASAIITQTISDLDRNASYTTDLFAEITEKHLDHSKDILPLAKTFARALRANSTLYSIYIGNDDDEFLQLINLEASSLVRNEIGASAVDRWVLITHTSHSNERIRRTAFMNDEFVTRELVEEASNYYPTQRAWYNRDATDWVYKTDPYLFHNLKLTGQTYSKAIPEHNVVLGVDIVLSAIALSISENIITQDERNQAEAYLFNGSGDIIASNQNIEPSVTIPESTPLVLSAQQKELMQSTRNLAISNQNDWAPIDFALAGQPKGFAIDLLNLVQQDTGLTFDYINGRTWAELVDSYKVGAIDILHSLQQYDPSLGIYSKPLFDMPFGLLTHHEQYSVTHLKQWGKGKKIGMLEGWSIIPELQKNYSELAIVTYTDRDLALQDLKSGKIDGVLDSSAILKQVLSNAFDSDYILHSTLEDVNSDFPSEFYLVMQPKDADVLSVINLAIDNISSEQRQALKLKWLESELGHSNAAFSTHVPYKALIDIANDSTKHDKLHVVPIEGEMFYFYVTVVGQSGVFEEYFSVVLSVDAITAVARERVIMSIFITVGVMTLLLPLAWVFGTPIVTPITQLQIETQKIKQRRYDEVKLIDTPIKEVWELSRSIHEMSHVIREYELAQKEFIESTIKVIAEAIDDKSPYTAGHCNRVPELGIMLSQALEQADSGPFKDFAFKNNDERREFRMAAWLHDCGKITTPEHIIDKGSKLETIYNRIHEIRMRFEVLWRDAEINTLKQLRGTLDLDQKQALIDQLAEQQRQLQLDFAFVAKANIGGEFMSDEDIERIKTLSTQTWTRYFDNRLGLSPFEELAMSNTASDYPCEESLLADKAEHIVPRTHGGEFDPKLNINIRVPEHQYNLGEIYNLSIRRGTLTDEDRYKINEHMISGIKMLERLPFPPELSRVPRYASTHHETLKGTGYPRKLTADQLSIPERILVISDIFEALTASDRPYKRAKPISVAVDIMYKMALDEHFDMALFQFFLTSGTYLKYAQRFLPSEQVDEVNISKYLNDT</sequence>
<evidence type="ECO:0000259" key="2">
    <source>
        <dbReference type="PROSITE" id="PS51832"/>
    </source>
</evidence>
<dbReference type="EMBL" id="JAFEUM010000003">
    <property type="protein sequence ID" value="MBM7036649.1"/>
    <property type="molecule type" value="Genomic_DNA"/>
</dbReference>
<dbReference type="Gene3D" id="3.40.190.10">
    <property type="entry name" value="Periplasmic binding protein-like II"/>
    <property type="match status" value="2"/>
</dbReference>
<dbReference type="Pfam" id="PF13487">
    <property type="entry name" value="HD_5"/>
    <property type="match status" value="1"/>
</dbReference>
<keyword evidence="1" id="KW-0472">Membrane</keyword>
<dbReference type="PANTHER" id="PTHR43155">
    <property type="entry name" value="CYCLIC DI-GMP PHOSPHODIESTERASE PA4108-RELATED"/>
    <property type="match status" value="1"/>
</dbReference>